<evidence type="ECO:0000313" key="14">
    <source>
        <dbReference type="EnsemblMetazoa" id="XP_014252620.1"/>
    </source>
</evidence>
<comment type="subcellular location">
    <subcellularLocation>
        <location evidence="2 11">Cytoplasm</location>
    </subcellularLocation>
    <subcellularLocation>
        <location evidence="1">Endoplasmic reticulum</location>
    </subcellularLocation>
</comment>
<evidence type="ECO:0000313" key="15">
    <source>
        <dbReference type="Proteomes" id="UP000494040"/>
    </source>
</evidence>
<name>A0A8I6RUL5_CIMLE</name>
<dbReference type="PANTHER" id="PTHR14094">
    <property type="entry name" value="SIGNAL RECOGNITION PARTICLE 72"/>
    <property type="match status" value="1"/>
</dbReference>
<evidence type="ECO:0000256" key="12">
    <source>
        <dbReference type="SAM" id="MobiDB-lite"/>
    </source>
</evidence>
<evidence type="ECO:0000256" key="4">
    <source>
        <dbReference type="ARBA" id="ARBA00018350"/>
    </source>
</evidence>
<feature type="compositionally biased region" description="Basic residues" evidence="12">
    <location>
        <begin position="542"/>
        <end position="556"/>
    </location>
</feature>
<dbReference type="InterPro" id="IPR026270">
    <property type="entry name" value="SRP72"/>
</dbReference>
<dbReference type="AlphaFoldDB" id="A0A8I6RUL5"/>
<dbReference type="Pfam" id="PF17004">
    <property type="entry name" value="SRP_TPR_like"/>
    <property type="match status" value="1"/>
</dbReference>
<evidence type="ECO:0000256" key="2">
    <source>
        <dbReference type="ARBA" id="ARBA00004496"/>
    </source>
</evidence>
<evidence type="ECO:0000256" key="1">
    <source>
        <dbReference type="ARBA" id="ARBA00004240"/>
    </source>
</evidence>
<evidence type="ECO:0000256" key="10">
    <source>
        <dbReference type="ARBA" id="ARBA00023274"/>
    </source>
</evidence>
<keyword evidence="7" id="KW-0802">TPR repeat</keyword>
<dbReference type="InterPro" id="IPR013699">
    <property type="entry name" value="Signal_recog_part_SRP72_RNA-bd"/>
</dbReference>
<organism evidence="14 15">
    <name type="scientific">Cimex lectularius</name>
    <name type="common">Bed bug</name>
    <name type="synonym">Acanthia lectularia</name>
    <dbReference type="NCBI Taxonomy" id="79782"/>
    <lineage>
        <taxon>Eukaryota</taxon>
        <taxon>Metazoa</taxon>
        <taxon>Ecdysozoa</taxon>
        <taxon>Arthropoda</taxon>
        <taxon>Hexapoda</taxon>
        <taxon>Insecta</taxon>
        <taxon>Pterygota</taxon>
        <taxon>Neoptera</taxon>
        <taxon>Paraneoptera</taxon>
        <taxon>Hemiptera</taxon>
        <taxon>Heteroptera</taxon>
        <taxon>Panheteroptera</taxon>
        <taxon>Cimicomorpha</taxon>
        <taxon>Cimicidae</taxon>
        <taxon>Cimex</taxon>
    </lineage>
</organism>
<dbReference type="FunFam" id="1.25.40.10:FF:000062">
    <property type="entry name" value="Signal recognition particle subunit SRP72"/>
    <property type="match status" value="1"/>
</dbReference>
<comment type="similarity">
    <text evidence="3 11">Belongs to the SRP72 family.</text>
</comment>
<dbReference type="GO" id="GO:0006614">
    <property type="term" value="P:SRP-dependent cotranslational protein targeting to membrane"/>
    <property type="evidence" value="ECO:0007669"/>
    <property type="project" value="UniProtKB-UniRule"/>
</dbReference>
<dbReference type="InterPro" id="IPR031545">
    <property type="entry name" value="SRP72_TPR-like"/>
</dbReference>
<feature type="compositionally biased region" description="Basic and acidic residues" evidence="12">
    <location>
        <begin position="566"/>
        <end position="578"/>
    </location>
</feature>
<evidence type="ECO:0000256" key="8">
    <source>
        <dbReference type="ARBA" id="ARBA00022824"/>
    </source>
</evidence>
<gene>
    <name evidence="14" type="primary">106668415</name>
</gene>
<feature type="compositionally biased region" description="Basic residues" evidence="12">
    <location>
        <begin position="631"/>
        <end position="646"/>
    </location>
</feature>
<proteinExistence type="inferred from homology"/>
<dbReference type="GO" id="GO:0008312">
    <property type="term" value="F:7S RNA binding"/>
    <property type="evidence" value="ECO:0007669"/>
    <property type="project" value="InterPro"/>
</dbReference>
<keyword evidence="15" id="KW-1185">Reference proteome</keyword>
<evidence type="ECO:0000256" key="11">
    <source>
        <dbReference type="PIRNR" id="PIRNR038922"/>
    </source>
</evidence>
<keyword evidence="10 11" id="KW-0687">Ribonucleoprotein</keyword>
<dbReference type="GO" id="GO:0005786">
    <property type="term" value="C:signal recognition particle, endoplasmic reticulum targeting"/>
    <property type="evidence" value="ECO:0007669"/>
    <property type="project" value="UniProtKB-UniRule"/>
</dbReference>
<evidence type="ECO:0000256" key="9">
    <source>
        <dbReference type="ARBA" id="ARBA00023135"/>
    </source>
</evidence>
<evidence type="ECO:0000256" key="7">
    <source>
        <dbReference type="ARBA" id="ARBA00022803"/>
    </source>
</evidence>
<keyword evidence="8" id="KW-0256">Endoplasmic reticulum</keyword>
<dbReference type="PIRSF" id="PIRSF038922">
    <property type="entry name" value="SRP72"/>
    <property type="match status" value="1"/>
</dbReference>
<dbReference type="InterPro" id="IPR011990">
    <property type="entry name" value="TPR-like_helical_dom_sf"/>
</dbReference>
<dbReference type="GO" id="GO:0005783">
    <property type="term" value="C:endoplasmic reticulum"/>
    <property type="evidence" value="ECO:0007669"/>
    <property type="project" value="UniProtKB-SubCell"/>
</dbReference>
<evidence type="ECO:0000259" key="13">
    <source>
        <dbReference type="Pfam" id="PF08492"/>
    </source>
</evidence>
<dbReference type="Proteomes" id="UP000494040">
    <property type="component" value="Unassembled WGS sequence"/>
</dbReference>
<keyword evidence="5 11" id="KW-0963">Cytoplasm</keyword>
<protein>
    <recommendedName>
        <fullName evidence="4 11">Signal recognition particle subunit SRP72</fullName>
    </recommendedName>
</protein>
<feature type="region of interest" description="Disordered" evidence="12">
    <location>
        <begin position="531"/>
        <end position="646"/>
    </location>
</feature>
<keyword evidence="6" id="KW-0677">Repeat</keyword>
<dbReference type="PANTHER" id="PTHR14094:SF9">
    <property type="entry name" value="SIGNAL RECOGNITION PARTICLE SUBUNIT SRP72"/>
    <property type="match status" value="1"/>
</dbReference>
<comment type="function">
    <text evidence="11">Component of the signal recognition particle (SRP) complex, a ribonucleoprotein complex that mediates the cotranslational targeting of secretory and membrane proteins to the endoplasmic reticulum (ER).</text>
</comment>
<dbReference type="OMA" id="NDMKVLA"/>
<evidence type="ECO:0000256" key="3">
    <source>
        <dbReference type="ARBA" id="ARBA00007676"/>
    </source>
</evidence>
<evidence type="ECO:0000256" key="6">
    <source>
        <dbReference type="ARBA" id="ARBA00022737"/>
    </source>
</evidence>
<dbReference type="OrthoDB" id="5421607at2759"/>
<keyword evidence="9 11" id="KW-0733">Signal recognition particle</keyword>
<dbReference type="Gene3D" id="1.25.40.10">
    <property type="entry name" value="Tetratricopeptide repeat domain"/>
    <property type="match status" value="2"/>
</dbReference>
<accession>A0A8I6RUL5</accession>
<sequence length="646" mass="73405">MATTAETIRTNLYADLQKFGQISDYERTLKIANKILHSNHEDEKAFQFRIISLIQLSRFEDALLAFTKFPSFAKTLQFEKAYALYRINRIEEALEVLETVQDPDIKHNELKAQVYYRLERFEECFDLYRDVIKQTNDEFDEERQTNLAAIVVNLVLSGKPMEMPEFECDTFEIKYNFACYQMAKCMYAEAEKTLKISEKICRESFDEDTPVEEVDDEVSIIKLQQACCAHFQGHEKEALSIYTSMLKKKPSDLAVVAVASNNSIAINRGQNLFDSKKKMKNIMNDSVLPKLTRSQKQVIDMNHCLLNMYTNQGEQALAICDNLVKKHPGMEENAVLMKASIFARENRVPESINLLESHGKKNPSSKLKMKLAIVQLLLNDSKVLEAVKVLESLGDATFWPGIVSAIVTMYLEMGKPQDASKILEKAVSWNQKNKTTVGDLSALWRHAADLHLRNGQPEIAASSLEELLKINSNDVMTLAQLIIAYAQFDPTKANNMSNKLPHLVDLTPNIDADTLESTSWMMGMKVIKKAAKVDPSPGTPLVKKKKSHSKRKKHLPKNYNPNVTPDPERWLPKHERSTFRKKKDRRNKDVGKGTQGTAAGASDQYDMSKMANASKLAQNTPSPPQEGPRQQQRKIQQKKKKKSGKR</sequence>
<feature type="domain" description="Signal recognition particle SRP72 subunit RNA-binding" evidence="13">
    <location>
        <begin position="528"/>
        <end position="581"/>
    </location>
</feature>
<dbReference type="EnsemblMetazoa" id="XM_014397134.2">
    <property type="protein sequence ID" value="XP_014252620.1"/>
    <property type="gene ID" value="LOC106668415"/>
</dbReference>
<dbReference type="GO" id="GO:0043022">
    <property type="term" value="F:ribosome binding"/>
    <property type="evidence" value="ECO:0007669"/>
    <property type="project" value="TreeGrafter"/>
</dbReference>
<dbReference type="Pfam" id="PF13181">
    <property type="entry name" value="TPR_8"/>
    <property type="match status" value="1"/>
</dbReference>
<dbReference type="KEGG" id="clec:106668415"/>
<evidence type="ECO:0000256" key="5">
    <source>
        <dbReference type="ARBA" id="ARBA00022490"/>
    </source>
</evidence>
<dbReference type="SUPFAM" id="SSF48452">
    <property type="entry name" value="TPR-like"/>
    <property type="match status" value="3"/>
</dbReference>
<dbReference type="Pfam" id="PF08492">
    <property type="entry name" value="SRP72"/>
    <property type="match status" value="1"/>
</dbReference>
<reference evidence="14" key="1">
    <citation type="submission" date="2022-01" db="UniProtKB">
        <authorList>
            <consortium name="EnsemblMetazoa"/>
        </authorList>
    </citation>
    <scope>IDENTIFICATION</scope>
</reference>
<dbReference type="InterPro" id="IPR019734">
    <property type="entry name" value="TPR_rpt"/>
</dbReference>